<feature type="compositionally biased region" description="Basic and acidic residues" evidence="1">
    <location>
        <begin position="296"/>
        <end position="313"/>
    </location>
</feature>
<feature type="region of interest" description="Disordered" evidence="1">
    <location>
        <begin position="1"/>
        <end position="30"/>
    </location>
</feature>
<feature type="region of interest" description="Disordered" evidence="1">
    <location>
        <begin position="529"/>
        <end position="560"/>
    </location>
</feature>
<reference evidence="3" key="1">
    <citation type="submission" date="2011-02" db="EMBL/GenBank/DDBJ databases">
        <authorList>
            <person name="Aslett M."/>
        </authorList>
    </citation>
    <scope>NUCLEOTIDE SEQUENCE</scope>
    <source>
        <strain evidence="3">Liverpool</strain>
    </source>
</reference>
<dbReference type="RefSeq" id="XP_003880066.1">
    <property type="nucleotide sequence ID" value="XM_003880017.1"/>
</dbReference>
<dbReference type="eggNOG" id="ENOG502QZFG">
    <property type="taxonomic scope" value="Eukaryota"/>
</dbReference>
<evidence type="ECO:0000313" key="4">
    <source>
        <dbReference type="EMBL" id="CEL64621.1"/>
    </source>
</evidence>
<gene>
    <name evidence="4" type="ORF">BN1204_005070</name>
    <name evidence="3" type="ORF">NCLIV_005070</name>
</gene>
<evidence type="ECO:0000256" key="1">
    <source>
        <dbReference type="SAM" id="MobiDB-lite"/>
    </source>
</evidence>
<dbReference type="SMART" id="SM00695">
    <property type="entry name" value="DUSP"/>
    <property type="match status" value="1"/>
</dbReference>
<dbReference type="OrthoDB" id="73004at2759"/>
<name>F0V8J0_NEOCL</name>
<feature type="region of interest" description="Disordered" evidence="1">
    <location>
        <begin position="203"/>
        <end position="231"/>
    </location>
</feature>
<dbReference type="InterPro" id="IPR035927">
    <property type="entry name" value="DUSP-like_sf"/>
</dbReference>
<dbReference type="Pfam" id="PF06337">
    <property type="entry name" value="DUSP"/>
    <property type="match status" value="1"/>
</dbReference>
<feature type="compositionally biased region" description="Low complexity" evidence="1">
    <location>
        <begin position="721"/>
        <end position="745"/>
    </location>
</feature>
<dbReference type="EMBL" id="LN714476">
    <property type="protein sequence ID" value="CEL64621.1"/>
    <property type="molecule type" value="Genomic_DNA"/>
</dbReference>
<dbReference type="AlphaFoldDB" id="F0V8J0"/>
<dbReference type="SUPFAM" id="SSF143791">
    <property type="entry name" value="DUSP-like"/>
    <property type="match status" value="1"/>
</dbReference>
<evidence type="ECO:0000313" key="5">
    <source>
        <dbReference type="Proteomes" id="UP000007494"/>
    </source>
</evidence>
<reference evidence="4" key="4">
    <citation type="journal article" date="2015" name="PLoS ONE">
        <title>Comprehensive Evaluation of Toxoplasma gondii VEG and Neospora caninum LIV Genomes with Tachyzoite Stage Transcriptome and Proteome Defines Novel Transcript Features.</title>
        <authorList>
            <person name="Ramaprasad A."/>
            <person name="Mourier T."/>
            <person name="Naeem R."/>
            <person name="Malas T.B."/>
            <person name="Moussa E."/>
            <person name="Panigrahi A."/>
            <person name="Vermont S.J."/>
            <person name="Otto T.D."/>
            <person name="Wastling J."/>
            <person name="Pain A."/>
        </authorList>
    </citation>
    <scope>NUCLEOTIDE SEQUENCE</scope>
    <source>
        <strain evidence="4">Liverpool</strain>
    </source>
</reference>
<accession>F0V8J0</accession>
<feature type="compositionally biased region" description="Basic and acidic residues" evidence="1">
    <location>
        <begin position="339"/>
        <end position="357"/>
    </location>
</feature>
<dbReference type="GO" id="GO:0004843">
    <property type="term" value="F:cysteine-type deubiquitinase activity"/>
    <property type="evidence" value="ECO:0007669"/>
    <property type="project" value="InterPro"/>
</dbReference>
<reference evidence="5" key="3">
    <citation type="journal article" date="2012" name="PLoS Pathog.">
        <title>Comparative genomics of the apicomplexan parasites Toxoplasma gondii and Neospora caninum: Coccidia differing in host range and transmission strategy.</title>
        <authorList>
            <person name="Reid A.J."/>
            <person name="Vermont S.J."/>
            <person name="Cotton J.A."/>
            <person name="Harris D."/>
            <person name="Hill-Cawthorne G.A."/>
            <person name="Konen-Waisman S."/>
            <person name="Latham S.M."/>
            <person name="Mourier T."/>
            <person name="Norton R."/>
            <person name="Quail M.A."/>
            <person name="Sanders M."/>
            <person name="Shanmugam D."/>
            <person name="Sohal A."/>
            <person name="Wasmuth J.D."/>
            <person name="Brunk B."/>
            <person name="Grigg M.E."/>
            <person name="Howard J.C."/>
            <person name="Parkinson J."/>
            <person name="Roos D.S."/>
            <person name="Trees A.J."/>
            <person name="Berriman M."/>
            <person name="Pain A."/>
            <person name="Wastling J.M."/>
        </authorList>
    </citation>
    <scope>NUCLEOTIDE SEQUENCE [LARGE SCALE GENOMIC DNA]</scope>
    <source>
        <strain evidence="5">Liverpool</strain>
    </source>
</reference>
<dbReference type="EMBL" id="FR823382">
    <property type="protein sequence ID" value="CBZ50031.1"/>
    <property type="molecule type" value="Genomic_DNA"/>
</dbReference>
<dbReference type="OMA" id="EWQNGHP"/>
<proteinExistence type="predicted"/>
<protein>
    <recommendedName>
        <fullName evidence="2">DUSP domain-containing protein</fullName>
    </recommendedName>
</protein>
<dbReference type="VEuPathDB" id="ToxoDB:NCLIV_005070"/>
<dbReference type="SUPFAM" id="SSF82185">
    <property type="entry name" value="Histone H3 K4-specific methyltransferase SET7/9 N-terminal domain"/>
    <property type="match status" value="1"/>
</dbReference>
<keyword evidence="5" id="KW-1185">Reference proteome</keyword>
<feature type="compositionally biased region" description="Basic and acidic residues" evidence="1">
    <location>
        <begin position="390"/>
        <end position="408"/>
    </location>
</feature>
<dbReference type="InterPro" id="IPR006615">
    <property type="entry name" value="Pept_C19_DUSP"/>
</dbReference>
<feature type="compositionally biased region" description="Basic and acidic residues" evidence="1">
    <location>
        <begin position="122"/>
        <end position="134"/>
    </location>
</feature>
<feature type="region of interest" description="Disordered" evidence="1">
    <location>
        <begin position="451"/>
        <end position="506"/>
    </location>
</feature>
<organism evidence="3 5">
    <name type="scientific">Neospora caninum (strain Liverpool)</name>
    <dbReference type="NCBI Taxonomy" id="572307"/>
    <lineage>
        <taxon>Eukaryota</taxon>
        <taxon>Sar</taxon>
        <taxon>Alveolata</taxon>
        <taxon>Apicomplexa</taxon>
        <taxon>Conoidasida</taxon>
        <taxon>Coccidia</taxon>
        <taxon>Eucoccidiorida</taxon>
        <taxon>Eimeriorina</taxon>
        <taxon>Sarcocystidae</taxon>
        <taxon>Neospora</taxon>
    </lineage>
</organism>
<feature type="region of interest" description="Disordered" evidence="1">
    <location>
        <begin position="721"/>
        <end position="762"/>
    </location>
</feature>
<dbReference type="GeneID" id="13446089"/>
<feature type="domain" description="DUSP" evidence="2">
    <location>
        <begin position="833"/>
        <end position="958"/>
    </location>
</feature>
<feature type="compositionally biased region" description="Basic and acidic residues" evidence="1">
    <location>
        <begin position="167"/>
        <end position="182"/>
    </location>
</feature>
<reference evidence="3" key="2">
    <citation type="submission" date="2011-03" db="EMBL/GenBank/DDBJ databases">
        <title>Comparative genomics and transcriptomics of Neospora caninum and Toxoplasma gondii.</title>
        <authorList>
            <person name="Reid A.J."/>
            <person name="Sohal A."/>
            <person name="Harris D."/>
            <person name="Quail M."/>
            <person name="Sanders M."/>
            <person name="Berriman M."/>
            <person name="Wastling J.M."/>
            <person name="Pain A."/>
        </authorList>
    </citation>
    <scope>NUCLEOTIDE SEQUENCE</scope>
    <source>
        <strain evidence="3">Liverpool</strain>
    </source>
</reference>
<dbReference type="InParanoid" id="F0V8J0"/>
<feature type="compositionally biased region" description="Basic and acidic residues" evidence="1">
    <location>
        <begin position="365"/>
        <end position="381"/>
    </location>
</feature>
<feature type="region of interest" description="Disordered" evidence="1">
    <location>
        <begin position="60"/>
        <end position="184"/>
    </location>
</feature>
<dbReference type="PROSITE" id="PS51283">
    <property type="entry name" value="DUSP"/>
    <property type="match status" value="1"/>
</dbReference>
<feature type="region of interest" description="Disordered" evidence="1">
    <location>
        <begin position="265"/>
        <end position="438"/>
    </location>
</feature>
<feature type="compositionally biased region" description="Basic and acidic residues" evidence="1">
    <location>
        <begin position="203"/>
        <end position="225"/>
    </location>
</feature>
<dbReference type="Gene3D" id="3.30.2230.10">
    <property type="entry name" value="DUSP-like"/>
    <property type="match status" value="1"/>
</dbReference>
<dbReference type="Proteomes" id="UP000007494">
    <property type="component" value="Chromosome II"/>
</dbReference>
<evidence type="ECO:0000259" key="2">
    <source>
        <dbReference type="PROSITE" id="PS51283"/>
    </source>
</evidence>
<sequence>MERCRNSAVVAVQGGSRGETSSPSPFVSEKEALDRCCRSAGDATRWQADELTVGNIQELRGKSRGVQKRDDEAPCQQPAAAMELRHACSRGEAQRQAGDAGEGRQPGRTAGQETVTAGLPPTRREDINSQRGKEGGAPGEPEDRNASRLSLTVASDAPGLASSSSIHWEKETNGEDHQERWGEAALASLSEASLNTAVEVYVHSRKDVRQGGEGKPERRGGDRISRKARHPSFDWLGDVAQRVEGSFHRLTSSFADFALKAEEIFEENFPPPRPSRDASLETPDGASLFLDQGDFLEEKDRTGAIDVDRRKADASASCARTPADGTENPLKFSLGQPPSDKRRDEREKSRGDGEKESTVPSWLLDFHRDLEAHREARRDGEQETAAEEMAETRAGEEASARDSSETQERSGSSAVLSAAEPRGLSRSGGSPREIEQPEATCLVFLPSCSRVSDSLSSYPPPARSQPKYAVLPPSLLFPGTEDDSPSSGKKSDVPASRKGCVVSRKSTRQPTLNVSGQCAWPEAELTETFAEANSPSSKEAVELDRPQATPPGSSPVSAPPHFTEEEITLWSSTKCSLCGRQVLQDDLERHSEACNVAASVDEYSIIHEDKFLASASAMPKDERSDYIAERRLEEALEGLCLVRRWGCDGNGADCLRSLQATLEQKLQEVRSLQEARRQRRVSRATSGALRVLAPPSARVCCERGDPPRCSGDLLPLAPASPRSLSSSILDSSPSSDAAPTSPDESLMQRSPDAADPRRPEAPVACLPADSFSDLLIASDATSPSGVSAASALYHEAFAGALASLSLPGLSSPYSSRAAKPCRLSHASPSSPSSSASCQPACEEKFWWMPGTFGFVVDSAWMRAWLGFIGLATPSVADGLLELRLHTAWDDPSFYRRGLHGGRPPGPITNKTLLDVDGKILAGRQHGLNAHYLILDASAWTFLFRRYGGGPPIILYNPHPCEFGDLYEACLVTFEGEWQNGHPYTGAGRAFDPLCNRGFDGELREGRLWTVKPGSKGVLPDGGILLGGGCVRGKIHGPNGKLLRRRKLYVGEFRKGKLHGRGLVARAEDGVVLAEGLWENGQLCGI</sequence>
<evidence type="ECO:0000313" key="3">
    <source>
        <dbReference type="EMBL" id="CBZ50031.1"/>
    </source>
</evidence>